<gene>
    <name evidence="1" type="ORF">Plil01_001349400</name>
</gene>
<dbReference type="EMBL" id="BSXW01000914">
    <property type="protein sequence ID" value="GMF31563.1"/>
    <property type="molecule type" value="Genomic_DNA"/>
</dbReference>
<protein>
    <submittedName>
        <fullName evidence="1">Unnamed protein product</fullName>
    </submittedName>
</protein>
<dbReference type="OrthoDB" id="95392at2759"/>
<keyword evidence="2" id="KW-1185">Reference proteome</keyword>
<dbReference type="Proteomes" id="UP001165083">
    <property type="component" value="Unassembled WGS sequence"/>
</dbReference>
<proteinExistence type="predicted"/>
<dbReference type="PANTHER" id="PTHR22538:SF1">
    <property type="entry name" value="VWFD DOMAIN-CONTAINING PROTEIN"/>
    <property type="match status" value="1"/>
</dbReference>
<reference evidence="1" key="1">
    <citation type="submission" date="2023-04" db="EMBL/GenBank/DDBJ databases">
        <title>Phytophthora lilii NBRC 32176.</title>
        <authorList>
            <person name="Ichikawa N."/>
            <person name="Sato H."/>
            <person name="Tonouchi N."/>
        </authorList>
    </citation>
    <scope>NUCLEOTIDE SEQUENCE</scope>
    <source>
        <strain evidence="1">NBRC 32176</strain>
    </source>
</reference>
<evidence type="ECO:0000313" key="1">
    <source>
        <dbReference type="EMBL" id="GMF31563.1"/>
    </source>
</evidence>
<evidence type="ECO:0000313" key="2">
    <source>
        <dbReference type="Proteomes" id="UP001165083"/>
    </source>
</evidence>
<comment type="caution">
    <text evidence="1">The sequence shown here is derived from an EMBL/GenBank/DDBJ whole genome shotgun (WGS) entry which is preliminary data.</text>
</comment>
<organism evidence="1 2">
    <name type="scientific">Phytophthora lilii</name>
    <dbReference type="NCBI Taxonomy" id="2077276"/>
    <lineage>
        <taxon>Eukaryota</taxon>
        <taxon>Sar</taxon>
        <taxon>Stramenopiles</taxon>
        <taxon>Oomycota</taxon>
        <taxon>Peronosporomycetes</taxon>
        <taxon>Peronosporales</taxon>
        <taxon>Peronosporaceae</taxon>
        <taxon>Phytophthora</taxon>
    </lineage>
</organism>
<dbReference type="PANTHER" id="PTHR22538">
    <property type="entry name" value="CILIA- AND FLAGELLA-ASSOCIATED PROTEIN 74"/>
    <property type="match status" value="1"/>
</dbReference>
<dbReference type="AlphaFoldDB" id="A0A9W6X583"/>
<sequence length="271" mass="29214">MDRRRGYMFTVQIQALLCFRVASEHTWFEDISRTPDEMAGIKRFIGSAVIAFFALCDYAVAHDHDVGHRRLKTSLAEASSLKLHVTLQRKAMELHGESEFDVFANPVVSDDDDSVLYDGFATFVDGHSRFTYTLVDGAAYLVTNDSSSNAATVRCIPPSTLPFNDILPALNDATPIPSASVGGEAIECESGNLFKTSFAGVHYAICASGDDSGFTAFASDVTIDVEYLESPVSILRPKLSDGSSCEEIAIPTSVTPTALALLTGSPLPKTK</sequence>
<accession>A0A9W6X583</accession>
<name>A0A9W6X583_9STRA</name>